<gene>
    <name evidence="2" type="ORF">KL86DPRO_20624</name>
</gene>
<dbReference type="AlphaFoldDB" id="A0A212K3D5"/>
<evidence type="ECO:0000259" key="1">
    <source>
        <dbReference type="Pfam" id="PF10114"/>
    </source>
</evidence>
<sequence length="173" mass="18284">MNTPMSLLDCIDIALLQDLQDSLAASLGTTVVLADPEGAPITAPSGWDLSRQHGPAEKPGHPFHPEVSPAVVTLFAAEARIGQWLVGGALPQAAPDVRTCIFMPLTAGRKKAGFLGFDQKTFRDWPPEALAHFGILAVSLAGIIHAHAEAEEWGGSSRFEPSYQSSLHPGIAS</sequence>
<feature type="domain" description="PocR" evidence="1">
    <location>
        <begin position="9"/>
        <end position="47"/>
    </location>
</feature>
<name>A0A212K3D5_9DELT</name>
<evidence type="ECO:0000313" key="2">
    <source>
        <dbReference type="EMBL" id="SBW06219.1"/>
    </source>
</evidence>
<accession>A0A212K3D5</accession>
<organism evidence="2">
    <name type="scientific">uncultured delta proteobacterium</name>
    <dbReference type="NCBI Taxonomy" id="34034"/>
    <lineage>
        <taxon>Bacteria</taxon>
        <taxon>Deltaproteobacteria</taxon>
        <taxon>environmental samples</taxon>
    </lineage>
</organism>
<dbReference type="EMBL" id="FLUQ01000002">
    <property type="protein sequence ID" value="SBW06219.1"/>
    <property type="molecule type" value="Genomic_DNA"/>
</dbReference>
<reference evidence="2" key="1">
    <citation type="submission" date="2016-04" db="EMBL/GenBank/DDBJ databases">
        <authorList>
            <person name="Evans L.H."/>
            <person name="Alamgir A."/>
            <person name="Owens N."/>
            <person name="Weber N.D."/>
            <person name="Virtaneva K."/>
            <person name="Barbian K."/>
            <person name="Babar A."/>
            <person name="Rosenke K."/>
        </authorList>
    </citation>
    <scope>NUCLEOTIDE SEQUENCE</scope>
    <source>
        <strain evidence="2">86</strain>
    </source>
</reference>
<protein>
    <recommendedName>
        <fullName evidence="1">PocR domain-containing protein</fullName>
    </recommendedName>
</protein>
<dbReference type="Pfam" id="PF10114">
    <property type="entry name" value="PocR"/>
    <property type="match status" value="1"/>
</dbReference>
<dbReference type="InterPro" id="IPR018771">
    <property type="entry name" value="PocR_dom"/>
</dbReference>
<proteinExistence type="predicted"/>